<dbReference type="AlphaFoldDB" id="X1JIF2"/>
<dbReference type="GO" id="GO:0032259">
    <property type="term" value="P:methylation"/>
    <property type="evidence" value="ECO:0007669"/>
    <property type="project" value="InterPro"/>
</dbReference>
<dbReference type="SUPFAM" id="SSF53335">
    <property type="entry name" value="S-adenosyl-L-methionine-dependent methyltransferases"/>
    <property type="match status" value="1"/>
</dbReference>
<feature type="non-terminal residue" evidence="1">
    <location>
        <position position="41"/>
    </location>
</feature>
<dbReference type="PROSITE" id="PS00092">
    <property type="entry name" value="N6_MTASE"/>
    <property type="match status" value="1"/>
</dbReference>
<dbReference type="GO" id="GO:0003676">
    <property type="term" value="F:nucleic acid binding"/>
    <property type="evidence" value="ECO:0007669"/>
    <property type="project" value="InterPro"/>
</dbReference>
<evidence type="ECO:0008006" key="2">
    <source>
        <dbReference type="Google" id="ProtNLM"/>
    </source>
</evidence>
<dbReference type="InterPro" id="IPR029063">
    <property type="entry name" value="SAM-dependent_MTases_sf"/>
</dbReference>
<feature type="non-terminal residue" evidence="1">
    <location>
        <position position="1"/>
    </location>
</feature>
<protein>
    <recommendedName>
        <fullName evidence="2">DNA methylase N-4/N-6 domain-containing protein</fullName>
    </recommendedName>
</protein>
<dbReference type="GO" id="GO:0008168">
    <property type="term" value="F:methyltransferase activity"/>
    <property type="evidence" value="ECO:0007669"/>
    <property type="project" value="InterPro"/>
</dbReference>
<gene>
    <name evidence="1" type="ORF">S03H2_72883</name>
</gene>
<name>X1JIF2_9ZZZZ</name>
<dbReference type="InterPro" id="IPR002052">
    <property type="entry name" value="DNA_methylase_N6_adenine_CS"/>
</dbReference>
<proteinExistence type="predicted"/>
<comment type="caution">
    <text evidence="1">The sequence shown here is derived from an EMBL/GenBank/DDBJ whole genome shotgun (WGS) entry which is preliminary data.</text>
</comment>
<sequence length="41" mass="4702">NEDCLVGMKILPDNSVNLIIADPPYNIGKAEWDKIPDYIKW</sequence>
<accession>X1JIF2</accession>
<reference evidence="1" key="1">
    <citation type="journal article" date="2014" name="Front. Microbiol.">
        <title>High frequency of phylogenetically diverse reductive dehalogenase-homologous genes in deep subseafloor sedimentary metagenomes.</title>
        <authorList>
            <person name="Kawai M."/>
            <person name="Futagami T."/>
            <person name="Toyoda A."/>
            <person name="Takaki Y."/>
            <person name="Nishi S."/>
            <person name="Hori S."/>
            <person name="Arai W."/>
            <person name="Tsubouchi T."/>
            <person name="Morono Y."/>
            <person name="Uchiyama I."/>
            <person name="Ito T."/>
            <person name="Fujiyama A."/>
            <person name="Inagaki F."/>
            <person name="Takami H."/>
        </authorList>
    </citation>
    <scope>NUCLEOTIDE SEQUENCE</scope>
    <source>
        <strain evidence="1">Expedition CK06-06</strain>
    </source>
</reference>
<dbReference type="EMBL" id="BARU01049572">
    <property type="protein sequence ID" value="GAH94471.1"/>
    <property type="molecule type" value="Genomic_DNA"/>
</dbReference>
<evidence type="ECO:0000313" key="1">
    <source>
        <dbReference type="EMBL" id="GAH94471.1"/>
    </source>
</evidence>
<dbReference type="Gene3D" id="3.40.50.150">
    <property type="entry name" value="Vaccinia Virus protein VP39"/>
    <property type="match status" value="1"/>
</dbReference>
<organism evidence="1">
    <name type="scientific">marine sediment metagenome</name>
    <dbReference type="NCBI Taxonomy" id="412755"/>
    <lineage>
        <taxon>unclassified sequences</taxon>
        <taxon>metagenomes</taxon>
        <taxon>ecological metagenomes</taxon>
    </lineage>
</organism>